<name>A0A0F9VLF3_9ZZZZ</name>
<organism evidence="1">
    <name type="scientific">marine sediment metagenome</name>
    <dbReference type="NCBI Taxonomy" id="412755"/>
    <lineage>
        <taxon>unclassified sequences</taxon>
        <taxon>metagenomes</taxon>
        <taxon>ecological metagenomes</taxon>
    </lineage>
</organism>
<protein>
    <submittedName>
        <fullName evidence="1">Uncharacterized protein</fullName>
    </submittedName>
</protein>
<evidence type="ECO:0000313" key="1">
    <source>
        <dbReference type="EMBL" id="KKN66628.1"/>
    </source>
</evidence>
<dbReference type="AlphaFoldDB" id="A0A0F9VLF3"/>
<comment type="caution">
    <text evidence="1">The sequence shown here is derived from an EMBL/GenBank/DDBJ whole genome shotgun (WGS) entry which is preliminary data.</text>
</comment>
<gene>
    <name evidence="1" type="ORF">LCGC14_0469630</name>
</gene>
<dbReference type="EMBL" id="LAZR01000495">
    <property type="protein sequence ID" value="KKN66628.1"/>
    <property type="molecule type" value="Genomic_DNA"/>
</dbReference>
<proteinExistence type="predicted"/>
<accession>A0A0F9VLF3</accession>
<reference evidence="1" key="1">
    <citation type="journal article" date="2015" name="Nature">
        <title>Complex archaea that bridge the gap between prokaryotes and eukaryotes.</title>
        <authorList>
            <person name="Spang A."/>
            <person name="Saw J.H."/>
            <person name="Jorgensen S.L."/>
            <person name="Zaremba-Niedzwiedzka K."/>
            <person name="Martijn J."/>
            <person name="Lind A.E."/>
            <person name="van Eijk R."/>
            <person name="Schleper C."/>
            <person name="Guy L."/>
            <person name="Ettema T.J."/>
        </authorList>
    </citation>
    <scope>NUCLEOTIDE SEQUENCE</scope>
</reference>
<sequence length="74" mass="8849">MNWIYMKWVIICRPRSSDRSMFIGPYDNQKKTYQDRDALLEMFDGLTLEETGIVCVIFEDAAKWLKDEKYESIC</sequence>